<dbReference type="GeneID" id="7831971"/>
<sequence length="344" mass="41065">MKQIKQNSEQDTNIDQTQTKNKFQYSTQITISQNQNTVFYDYKHEYCYNCPMMFLSKKQDCNHSTVIVINNKISQRSFGNLSQSTLNKSENSNLEQDQQAMEKQEHSLNLNQVQNEDQNENSQIYDISVVNESNEEENMNDNSNQNDLLLINQAKRKNVIKNVMYSFKKFMYLILNPEENTQQQQISQAENSGIGKKHYERAGFFKQPKVEDYFSSNDNLQNVVQYAQSEIKNMFNQNQQDKENNLSEVYQKFKRYIENKPFNHQTVCLLIKHQQYSSIFKFFIQNFISQWLQNSKIQDLQSHQKVIQFLLHSYENKSLLDNLQKHKKRKFFQINKKIKKKDKN</sequence>
<dbReference type="HOGENOM" id="CLU_843308_0_0_1"/>
<feature type="region of interest" description="Disordered" evidence="1">
    <location>
        <begin position="81"/>
        <end position="105"/>
    </location>
</feature>
<dbReference type="EMBL" id="GG662830">
    <property type="protein sequence ID" value="EAR88820.2"/>
    <property type="molecule type" value="Genomic_DNA"/>
</dbReference>
<dbReference type="AlphaFoldDB" id="Q22U67"/>
<reference evidence="3" key="1">
    <citation type="journal article" date="2006" name="PLoS Biol.">
        <title>Macronuclear genome sequence of the ciliate Tetrahymena thermophila, a model eukaryote.</title>
        <authorList>
            <person name="Eisen J.A."/>
            <person name="Coyne R.S."/>
            <person name="Wu M."/>
            <person name="Wu D."/>
            <person name="Thiagarajan M."/>
            <person name="Wortman J.R."/>
            <person name="Badger J.H."/>
            <person name="Ren Q."/>
            <person name="Amedeo P."/>
            <person name="Jones K.M."/>
            <person name="Tallon L.J."/>
            <person name="Delcher A.L."/>
            <person name="Salzberg S.L."/>
            <person name="Silva J.C."/>
            <person name="Haas B.J."/>
            <person name="Majoros W.H."/>
            <person name="Farzad M."/>
            <person name="Carlton J.M."/>
            <person name="Smith R.K. Jr."/>
            <person name="Garg J."/>
            <person name="Pearlman R.E."/>
            <person name="Karrer K.M."/>
            <person name="Sun L."/>
            <person name="Manning G."/>
            <person name="Elde N.C."/>
            <person name="Turkewitz A.P."/>
            <person name="Asai D.J."/>
            <person name="Wilkes D.E."/>
            <person name="Wang Y."/>
            <person name="Cai H."/>
            <person name="Collins K."/>
            <person name="Stewart B.A."/>
            <person name="Lee S.R."/>
            <person name="Wilamowska K."/>
            <person name="Weinberg Z."/>
            <person name="Ruzzo W.L."/>
            <person name="Wloga D."/>
            <person name="Gaertig J."/>
            <person name="Frankel J."/>
            <person name="Tsao C.-C."/>
            <person name="Gorovsky M.A."/>
            <person name="Keeling P.J."/>
            <person name="Waller R.F."/>
            <person name="Patron N.J."/>
            <person name="Cherry J.M."/>
            <person name="Stover N.A."/>
            <person name="Krieger C.J."/>
            <person name="del Toro C."/>
            <person name="Ryder H.F."/>
            <person name="Williamson S.C."/>
            <person name="Barbeau R.A."/>
            <person name="Hamilton E.P."/>
            <person name="Orias E."/>
        </authorList>
    </citation>
    <scope>NUCLEOTIDE SEQUENCE [LARGE SCALE GENOMIC DNA]</scope>
    <source>
        <strain evidence="3">SB210</strain>
    </source>
</reference>
<evidence type="ECO:0000313" key="2">
    <source>
        <dbReference type="EMBL" id="EAR88820.2"/>
    </source>
</evidence>
<dbReference type="RefSeq" id="XP_001009065.2">
    <property type="nucleotide sequence ID" value="XM_001009065.2"/>
</dbReference>
<organism evidence="2 3">
    <name type="scientific">Tetrahymena thermophila (strain SB210)</name>
    <dbReference type="NCBI Taxonomy" id="312017"/>
    <lineage>
        <taxon>Eukaryota</taxon>
        <taxon>Sar</taxon>
        <taxon>Alveolata</taxon>
        <taxon>Ciliophora</taxon>
        <taxon>Intramacronucleata</taxon>
        <taxon>Oligohymenophorea</taxon>
        <taxon>Hymenostomatida</taxon>
        <taxon>Tetrahymenina</taxon>
        <taxon>Tetrahymenidae</taxon>
        <taxon>Tetrahymena</taxon>
    </lineage>
</organism>
<feature type="compositionally biased region" description="Polar residues" evidence="1">
    <location>
        <begin position="81"/>
        <end position="99"/>
    </location>
</feature>
<dbReference type="InParanoid" id="Q22U67"/>
<proteinExistence type="predicted"/>
<accession>Q22U67</accession>
<keyword evidence="3" id="KW-1185">Reference proteome</keyword>
<gene>
    <name evidence="2" type="ORF">TTHERM_00263160</name>
</gene>
<name>Q22U67_TETTS</name>
<evidence type="ECO:0000313" key="3">
    <source>
        <dbReference type="Proteomes" id="UP000009168"/>
    </source>
</evidence>
<dbReference type="Proteomes" id="UP000009168">
    <property type="component" value="Unassembled WGS sequence"/>
</dbReference>
<dbReference type="KEGG" id="tet:TTHERM_00263160"/>
<dbReference type="Pfam" id="PF14536">
    <property type="entry name" value="DUF4441"/>
    <property type="match status" value="1"/>
</dbReference>
<dbReference type="InterPro" id="IPR028008">
    <property type="entry name" value="DUF4441"/>
</dbReference>
<protein>
    <submittedName>
        <fullName evidence="2">Uncharacterized protein</fullName>
    </submittedName>
</protein>
<evidence type="ECO:0000256" key="1">
    <source>
        <dbReference type="SAM" id="MobiDB-lite"/>
    </source>
</evidence>